<dbReference type="Pfam" id="PF00781">
    <property type="entry name" value="DAGK_cat"/>
    <property type="match status" value="1"/>
</dbReference>
<keyword evidence="12" id="KW-1185">Reference proteome</keyword>
<keyword evidence="4" id="KW-0547">Nucleotide-binding</keyword>
<dbReference type="SMART" id="SM00046">
    <property type="entry name" value="DAGKc"/>
    <property type="match status" value="1"/>
</dbReference>
<dbReference type="GO" id="GO:0008654">
    <property type="term" value="P:phospholipid biosynthetic process"/>
    <property type="evidence" value="ECO:0007669"/>
    <property type="project" value="UniProtKB-KW"/>
</dbReference>
<evidence type="ECO:0000256" key="9">
    <source>
        <dbReference type="SAM" id="MobiDB-lite"/>
    </source>
</evidence>
<dbReference type="InterPro" id="IPR016064">
    <property type="entry name" value="NAD/diacylglycerol_kinase_sf"/>
</dbReference>
<organism evidence="11 12">
    <name type="scientific">Pseudoclavibacter caeni</name>
    <dbReference type="NCBI Taxonomy" id="908846"/>
    <lineage>
        <taxon>Bacteria</taxon>
        <taxon>Bacillati</taxon>
        <taxon>Actinomycetota</taxon>
        <taxon>Actinomycetes</taxon>
        <taxon>Micrococcales</taxon>
        <taxon>Microbacteriaceae</taxon>
        <taxon>Pseudoclavibacter</taxon>
    </lineage>
</organism>
<dbReference type="GO" id="GO:0005524">
    <property type="term" value="F:ATP binding"/>
    <property type="evidence" value="ECO:0007669"/>
    <property type="project" value="UniProtKB-KW"/>
</dbReference>
<evidence type="ECO:0000256" key="4">
    <source>
        <dbReference type="ARBA" id="ARBA00022741"/>
    </source>
</evidence>
<dbReference type="Pfam" id="PF19279">
    <property type="entry name" value="YegS_C"/>
    <property type="match status" value="1"/>
</dbReference>
<dbReference type="PANTHER" id="PTHR12358:SF54">
    <property type="entry name" value="SPHINGOSINE KINASE RELATED PROTEIN"/>
    <property type="match status" value="1"/>
</dbReference>
<accession>A0A7C8BS89</accession>
<keyword evidence="5 11" id="KW-0418">Kinase</keyword>
<evidence type="ECO:0000313" key="12">
    <source>
        <dbReference type="Proteomes" id="UP000481339"/>
    </source>
</evidence>
<dbReference type="InterPro" id="IPR050187">
    <property type="entry name" value="Lipid_Phosphate_FormReg"/>
</dbReference>
<dbReference type="Proteomes" id="UP000481339">
    <property type="component" value="Unassembled WGS sequence"/>
</dbReference>
<sequence>MGSQQFDIDHALQPSRPGDGGAAGPGPRREPGCPRPLRYSGRMIRVRRHRPRAAVVFNPAKIDRSRLNRVVEREAERAGWGSTIWLETDPDDAGLAAARRALDEGARMLVVAGGDGTVRAVAEAAADSGVPIALVPVGTGNVLARNLHLPLSGVETAVRIAFTGRSRPIDVGQARIRRADGADETRVFMVMAGLGLDAAIMVSTNSRFKRLFGWVAYVTGALRAVNRFQRFRAAITVDGEAGARTRSHTVMVCNCGQLPGGLLLVPDARVDDGGLDMLAISPRRAIDWLGLWHRIMVEHRLSRSRAGQRLVELGGTRRLATLSHATGASVDVRVERPVACELDGDVFGEAVALRTRVLPGALLVRMPQEA</sequence>
<evidence type="ECO:0000256" key="1">
    <source>
        <dbReference type="ARBA" id="ARBA00001946"/>
    </source>
</evidence>
<evidence type="ECO:0000256" key="2">
    <source>
        <dbReference type="ARBA" id="ARBA00005983"/>
    </source>
</evidence>
<name>A0A7C8BS89_9MICO</name>
<gene>
    <name evidence="11" type="ORF">F8O02_01035</name>
</gene>
<keyword evidence="7" id="KW-0594">Phospholipid biosynthesis</keyword>
<dbReference type="PANTHER" id="PTHR12358">
    <property type="entry name" value="SPHINGOSINE KINASE"/>
    <property type="match status" value="1"/>
</dbReference>
<comment type="cofactor">
    <cofactor evidence="1">
        <name>Mg(2+)</name>
        <dbReference type="ChEBI" id="CHEBI:18420"/>
    </cofactor>
</comment>
<feature type="region of interest" description="Disordered" evidence="9">
    <location>
        <begin position="1"/>
        <end position="39"/>
    </location>
</feature>
<dbReference type="InterPro" id="IPR001206">
    <property type="entry name" value="Diacylglycerol_kinase_cat_dom"/>
</dbReference>
<dbReference type="Gene3D" id="3.40.50.10330">
    <property type="entry name" value="Probable inorganic polyphosphate/atp-NAD kinase, domain 1"/>
    <property type="match status" value="1"/>
</dbReference>
<dbReference type="InterPro" id="IPR017438">
    <property type="entry name" value="ATP-NAD_kinase_N"/>
</dbReference>
<dbReference type="SUPFAM" id="SSF111331">
    <property type="entry name" value="NAD kinase/diacylglycerol kinase-like"/>
    <property type="match status" value="1"/>
</dbReference>
<dbReference type="PROSITE" id="PS50146">
    <property type="entry name" value="DAGK"/>
    <property type="match status" value="1"/>
</dbReference>
<keyword evidence="6" id="KW-0067">ATP-binding</keyword>
<dbReference type="EMBL" id="WBKA01000001">
    <property type="protein sequence ID" value="KAB1633548.1"/>
    <property type="molecule type" value="Genomic_DNA"/>
</dbReference>
<dbReference type="GO" id="GO:0016301">
    <property type="term" value="F:kinase activity"/>
    <property type="evidence" value="ECO:0007669"/>
    <property type="project" value="UniProtKB-KW"/>
</dbReference>
<dbReference type="Gene3D" id="2.60.200.40">
    <property type="match status" value="1"/>
</dbReference>
<evidence type="ECO:0000256" key="6">
    <source>
        <dbReference type="ARBA" id="ARBA00022840"/>
    </source>
</evidence>
<evidence type="ECO:0000313" key="11">
    <source>
        <dbReference type="EMBL" id="KAB1633548.1"/>
    </source>
</evidence>
<keyword evidence="7" id="KW-0444">Lipid biosynthesis</keyword>
<evidence type="ECO:0000256" key="5">
    <source>
        <dbReference type="ARBA" id="ARBA00022777"/>
    </source>
</evidence>
<dbReference type="OrthoDB" id="3171056at2"/>
<evidence type="ECO:0000256" key="7">
    <source>
        <dbReference type="ARBA" id="ARBA00023209"/>
    </source>
</evidence>
<dbReference type="InterPro" id="IPR045540">
    <property type="entry name" value="YegS/DAGK_C"/>
</dbReference>
<protein>
    <submittedName>
        <fullName evidence="11">Diacylglycerol kinase</fullName>
    </submittedName>
</protein>
<keyword evidence="3" id="KW-0808">Transferase</keyword>
<keyword evidence="7" id="KW-0443">Lipid metabolism</keyword>
<keyword evidence="8" id="KW-1208">Phospholipid metabolism</keyword>
<evidence type="ECO:0000256" key="8">
    <source>
        <dbReference type="ARBA" id="ARBA00023264"/>
    </source>
</evidence>
<reference evidence="11 12" key="1">
    <citation type="submission" date="2019-09" db="EMBL/GenBank/DDBJ databases">
        <title>Phylogeny of genus Pseudoclavibacter and closely related genus.</title>
        <authorList>
            <person name="Li Y."/>
        </authorList>
    </citation>
    <scope>NUCLEOTIDE SEQUENCE [LARGE SCALE GENOMIC DNA]</scope>
    <source>
        <strain evidence="11 12">JCM 16921</strain>
    </source>
</reference>
<feature type="domain" description="DAGKc" evidence="10">
    <location>
        <begin position="48"/>
        <end position="178"/>
    </location>
</feature>
<comment type="similarity">
    <text evidence="2">Belongs to the diacylglycerol/lipid kinase family.</text>
</comment>
<proteinExistence type="inferred from homology"/>
<evidence type="ECO:0000259" key="10">
    <source>
        <dbReference type="PROSITE" id="PS50146"/>
    </source>
</evidence>
<evidence type="ECO:0000256" key="3">
    <source>
        <dbReference type="ARBA" id="ARBA00022679"/>
    </source>
</evidence>
<comment type="caution">
    <text evidence="11">The sequence shown here is derived from an EMBL/GenBank/DDBJ whole genome shotgun (WGS) entry which is preliminary data.</text>
</comment>
<dbReference type="AlphaFoldDB" id="A0A7C8BS89"/>